<dbReference type="NCBIfam" id="NF009682">
    <property type="entry name" value="PRK13203.1"/>
    <property type="match status" value="1"/>
</dbReference>
<evidence type="ECO:0000256" key="2">
    <source>
        <dbReference type="ARBA" id="ARBA00047778"/>
    </source>
</evidence>
<comment type="similarity">
    <text evidence="3">Belongs to the urease beta subunit family.</text>
</comment>
<dbReference type="NCBIfam" id="TIGR00192">
    <property type="entry name" value="urease_beta"/>
    <property type="match status" value="1"/>
</dbReference>
<evidence type="ECO:0000256" key="4">
    <source>
        <dbReference type="SAM" id="MobiDB-lite"/>
    </source>
</evidence>
<dbReference type="GO" id="GO:0009039">
    <property type="term" value="F:urease activity"/>
    <property type="evidence" value="ECO:0007669"/>
    <property type="project" value="UniProtKB-UniRule"/>
</dbReference>
<dbReference type="RefSeq" id="WP_049407262.1">
    <property type="nucleotide sequence ID" value="NZ_CP066062.1"/>
</dbReference>
<dbReference type="InterPro" id="IPR002019">
    <property type="entry name" value="Urease_beta-like"/>
</dbReference>
<dbReference type="SUPFAM" id="SSF51278">
    <property type="entry name" value="Urease, beta-subunit"/>
    <property type="match status" value="1"/>
</dbReference>
<comment type="pathway">
    <text evidence="3">Nitrogen metabolism; urea degradation; CO(2) and NH(3) from urea (urease route): step 1/1.</text>
</comment>
<comment type="caution">
    <text evidence="7">The sequence shown here is derived from an EMBL/GenBank/DDBJ whole genome shotgun (WGS) entry which is preliminary data.</text>
</comment>
<dbReference type="HAMAP" id="MF_01954">
    <property type="entry name" value="Urease_beta"/>
    <property type="match status" value="1"/>
</dbReference>
<comment type="subcellular location">
    <subcellularLocation>
        <location evidence="3">Cytoplasm</location>
    </subcellularLocation>
</comment>
<comment type="subunit">
    <text evidence="3">Heterotrimer of UreA (gamma), UreB (beta) and UreC (alpha) subunits. Three heterotrimers associate to form the active enzyme.</text>
</comment>
<keyword evidence="1 3" id="KW-0378">Hydrolase</keyword>
<dbReference type="Pfam" id="PF00699">
    <property type="entry name" value="Urease_beta"/>
    <property type="match status" value="1"/>
</dbReference>
<feature type="compositionally biased region" description="Basic and acidic residues" evidence="4">
    <location>
        <begin position="102"/>
        <end position="119"/>
    </location>
</feature>
<evidence type="ECO:0000313" key="8">
    <source>
        <dbReference type="Proteomes" id="UP000235748"/>
    </source>
</evidence>
<name>A0A2K4DS77_9STAP</name>
<evidence type="ECO:0000256" key="1">
    <source>
        <dbReference type="ARBA" id="ARBA00022801"/>
    </source>
</evidence>
<keyword evidence="9" id="KW-1185">Reference proteome</keyword>
<evidence type="ECO:0000313" key="9">
    <source>
        <dbReference type="Proteomes" id="UP001072952"/>
    </source>
</evidence>
<dbReference type="EMBL" id="PNGG01000004">
    <property type="protein sequence ID" value="PMC18536.1"/>
    <property type="molecule type" value="Genomic_DNA"/>
</dbReference>
<dbReference type="CDD" id="cd00407">
    <property type="entry name" value="Urease_beta"/>
    <property type="match status" value="1"/>
</dbReference>
<dbReference type="AlphaFoldDB" id="A0A2K4DS77"/>
<dbReference type="UniPathway" id="UPA00258">
    <property type="reaction ID" value="UER00370"/>
</dbReference>
<dbReference type="InterPro" id="IPR050069">
    <property type="entry name" value="Urease_subunit"/>
</dbReference>
<dbReference type="GO" id="GO:0043419">
    <property type="term" value="P:urea catabolic process"/>
    <property type="evidence" value="ECO:0007669"/>
    <property type="project" value="UniProtKB-UniRule"/>
</dbReference>
<organism evidence="7 8">
    <name type="scientific">Staphylococcus pettenkoferi</name>
    <dbReference type="NCBI Taxonomy" id="170573"/>
    <lineage>
        <taxon>Bacteria</taxon>
        <taxon>Bacillati</taxon>
        <taxon>Bacillota</taxon>
        <taxon>Bacilli</taxon>
        <taxon>Bacillales</taxon>
        <taxon>Staphylococcaceae</taxon>
        <taxon>Staphylococcus</taxon>
    </lineage>
</organism>
<reference evidence="5" key="4">
    <citation type="submission" date="2022-08" db="EMBL/GenBank/DDBJ databases">
        <authorList>
            <person name="Magnan C."/>
        </authorList>
    </citation>
    <scope>NUCLEOTIDE SEQUENCE</scope>
    <source>
        <strain evidence="5">NSP012P</strain>
    </source>
</reference>
<dbReference type="InterPro" id="IPR036461">
    <property type="entry name" value="Urease_betasu_sf"/>
</dbReference>
<dbReference type="Proteomes" id="UP001072952">
    <property type="component" value="Unassembled WGS sequence"/>
</dbReference>
<keyword evidence="3" id="KW-0963">Cytoplasm</keyword>
<dbReference type="FunFam" id="2.10.150.10:FF:000001">
    <property type="entry name" value="Urease subunit beta"/>
    <property type="match status" value="1"/>
</dbReference>
<dbReference type="PANTHER" id="PTHR33569">
    <property type="entry name" value="UREASE"/>
    <property type="match status" value="1"/>
</dbReference>
<reference evidence="6" key="3">
    <citation type="journal article" date="2022" name="Int. J. Mol. Sci.">
        <title>Phenotypic and genotypic virulence characterisation of Staphylococcus pettenkoferi strains isolated from human bloodstream and diabetic foot infections.</title>
        <authorList>
            <person name="Magnan C."/>
        </authorList>
    </citation>
    <scope>NUCLEOTIDE SEQUENCE</scope>
    <source>
        <strain evidence="6">NSP020P</strain>
    </source>
</reference>
<evidence type="ECO:0000313" key="5">
    <source>
        <dbReference type="EMBL" id="MCY1582029.1"/>
    </source>
</evidence>
<reference evidence="5" key="2">
    <citation type="journal article" date="2022" name="Int. J. Mol. Sci.">
        <title>Phenotypic and Genotypic Virulence Characterisation of Staphylococcus pettenkoferi Strains Isolated from Human Bloodstream and Diabetic Foot Infections.</title>
        <authorList>
            <person name="Magnan C."/>
            <person name="Ahmad-Mansour N."/>
            <person name="Pouget C."/>
            <person name="Morsli M."/>
            <person name="Huc-Brandt S."/>
            <person name="Pantel A."/>
            <person name="Dunyach-Remy C."/>
            <person name="Sotto A."/>
            <person name="Molle V."/>
            <person name="Lavigne J.-P."/>
        </authorList>
    </citation>
    <scope>NUCLEOTIDE SEQUENCE</scope>
    <source>
        <strain evidence="5">NSP012P</strain>
    </source>
</reference>
<proteinExistence type="inferred from homology"/>
<dbReference type="GO" id="GO:0035550">
    <property type="term" value="C:urease complex"/>
    <property type="evidence" value="ECO:0007669"/>
    <property type="project" value="InterPro"/>
</dbReference>
<evidence type="ECO:0000313" key="7">
    <source>
        <dbReference type="EMBL" id="PMC18536.1"/>
    </source>
</evidence>
<dbReference type="EMBL" id="JANSLD010000002">
    <property type="protein sequence ID" value="MCY1582029.1"/>
    <property type="molecule type" value="Genomic_DNA"/>
</dbReference>
<evidence type="ECO:0000256" key="3">
    <source>
        <dbReference type="HAMAP-Rule" id="MF_01954"/>
    </source>
</evidence>
<evidence type="ECO:0000313" key="6">
    <source>
        <dbReference type="EMBL" id="MCY1594315.1"/>
    </source>
</evidence>
<feature type="region of interest" description="Disordered" evidence="4">
    <location>
        <begin position="102"/>
        <end position="139"/>
    </location>
</feature>
<dbReference type="EC" id="3.5.1.5" evidence="3"/>
<dbReference type="Gene3D" id="2.10.150.10">
    <property type="entry name" value="Urease, beta subunit"/>
    <property type="match status" value="1"/>
</dbReference>
<dbReference type="STRING" id="170573.GCA_001076995_00268"/>
<comment type="catalytic activity">
    <reaction evidence="2 3">
        <text>urea + 2 H2O + H(+) = hydrogencarbonate + 2 NH4(+)</text>
        <dbReference type="Rhea" id="RHEA:20557"/>
        <dbReference type="ChEBI" id="CHEBI:15377"/>
        <dbReference type="ChEBI" id="CHEBI:15378"/>
        <dbReference type="ChEBI" id="CHEBI:16199"/>
        <dbReference type="ChEBI" id="CHEBI:17544"/>
        <dbReference type="ChEBI" id="CHEBI:28938"/>
        <dbReference type="EC" id="3.5.1.5"/>
    </reaction>
</comment>
<dbReference type="Proteomes" id="UP001081438">
    <property type="component" value="Unassembled WGS sequence"/>
</dbReference>
<sequence>MKPGEIKVKNTEITVNQEHHETRLTVKNTGDRPVQVGSHYHFYEANPALDFEREKAYGKHLDIPAGAAVRFEPGDEKDIQLVEYGGNRRIFGFHGEVNDTVDESRVVKPGEDDTSDDSKIIAAEDEGSENANKESGYDQ</sequence>
<accession>A0A2K4DS77</accession>
<dbReference type="Proteomes" id="UP000235748">
    <property type="component" value="Unassembled WGS sequence"/>
</dbReference>
<gene>
    <name evidence="3" type="primary">ureB</name>
    <name evidence="7" type="ORF">CJ235_08895</name>
    <name evidence="6" type="ORF">NW112_03605</name>
    <name evidence="5" type="ORF">NW133_00475</name>
</gene>
<dbReference type="PANTHER" id="PTHR33569:SF1">
    <property type="entry name" value="UREASE"/>
    <property type="match status" value="1"/>
</dbReference>
<reference evidence="7 8" key="1">
    <citation type="submission" date="2017-09" db="EMBL/GenBank/DDBJ databases">
        <title>Bacterial strain isolated from the female urinary microbiota.</title>
        <authorList>
            <person name="Thomas-White K."/>
            <person name="Kumar N."/>
            <person name="Forster S."/>
            <person name="Putonti C."/>
            <person name="Lawley T."/>
            <person name="Wolfe A.J."/>
        </authorList>
    </citation>
    <scope>NUCLEOTIDE SEQUENCE [LARGE SCALE GENOMIC DNA]</scope>
    <source>
        <strain evidence="7 8">UMB0834</strain>
    </source>
</reference>
<protein>
    <recommendedName>
        <fullName evidence="3">Urease subunit beta</fullName>
        <ecNumber evidence="3">3.5.1.5</ecNumber>
    </recommendedName>
    <alternativeName>
        <fullName evidence="3">Urea amidohydrolase subunit beta</fullName>
    </alternativeName>
</protein>
<dbReference type="EMBL" id="JANSKX010000012">
    <property type="protein sequence ID" value="MCY1594315.1"/>
    <property type="molecule type" value="Genomic_DNA"/>
</dbReference>